<evidence type="ECO:0000259" key="1">
    <source>
        <dbReference type="Pfam" id="PF07866"/>
    </source>
</evidence>
<name>A0A2J4JLY7_9FIRM</name>
<comment type="caution">
    <text evidence="2">The sequence shown here is derived from an EMBL/GenBank/DDBJ whole genome shotgun (WGS) entry which is preliminary data.</text>
</comment>
<organism evidence="2 3">
    <name type="scientific">Faecalibacterium prausnitzii</name>
    <dbReference type="NCBI Taxonomy" id="853"/>
    <lineage>
        <taxon>Bacteria</taxon>
        <taxon>Bacillati</taxon>
        <taxon>Bacillota</taxon>
        <taxon>Clostridia</taxon>
        <taxon>Eubacteriales</taxon>
        <taxon>Oscillospiraceae</taxon>
        <taxon>Faecalibacterium</taxon>
    </lineage>
</organism>
<dbReference type="Proteomes" id="UP000221015">
    <property type="component" value="Unassembled WGS sequence"/>
</dbReference>
<evidence type="ECO:0000313" key="2">
    <source>
        <dbReference type="EMBL" id="PLK28879.1"/>
    </source>
</evidence>
<accession>A0A2J4JLY7</accession>
<dbReference type="RefSeq" id="WP_097781231.1">
    <property type="nucleotide sequence ID" value="NZ_NMTS02000067.1"/>
</dbReference>
<reference evidence="2 3" key="1">
    <citation type="journal article" date="2017" name="Front. Microbiol.">
        <title>New Insights into the Diversity of the Genus Faecalibacterium.</title>
        <authorList>
            <person name="Benevides L."/>
            <person name="Burman S."/>
            <person name="Martin R."/>
            <person name="Robert V."/>
            <person name="Thomas M."/>
            <person name="Miquel S."/>
            <person name="Chain F."/>
            <person name="Sokol H."/>
            <person name="Bermudez-Humaran L.G."/>
            <person name="Morrison M."/>
            <person name="Langella P."/>
            <person name="Azevedo V.A."/>
            <person name="Chatel J.M."/>
            <person name="Soares S."/>
        </authorList>
    </citation>
    <scope>NUCLEOTIDE SEQUENCE [LARGE SCALE GENOMIC DNA]</scope>
    <source>
        <strain evidence="2 3">CNCM I 4542</strain>
    </source>
</reference>
<dbReference type="EMBL" id="NMTS02000067">
    <property type="protein sequence ID" value="PLK28879.1"/>
    <property type="molecule type" value="Genomic_DNA"/>
</dbReference>
<feature type="domain" description="DUF1653" evidence="1">
    <location>
        <begin position="11"/>
        <end position="71"/>
    </location>
</feature>
<dbReference type="AlphaFoldDB" id="A0A2J4JLY7"/>
<dbReference type="Pfam" id="PF07866">
    <property type="entry name" value="DUF1653"/>
    <property type="match status" value="1"/>
</dbReference>
<dbReference type="Gene3D" id="2.30.30.320">
    <property type="entry name" value="DUF1653-like domain"/>
    <property type="match status" value="1"/>
</dbReference>
<dbReference type="InterPro" id="IPR037135">
    <property type="entry name" value="DUF1653-like_dom_sf"/>
</dbReference>
<proteinExistence type="predicted"/>
<evidence type="ECO:0000313" key="3">
    <source>
        <dbReference type="Proteomes" id="UP000221015"/>
    </source>
</evidence>
<protein>
    <submittedName>
        <fullName evidence="2">DUF1653 domain-containing protein</fullName>
    </submittedName>
</protein>
<sequence>MEAFKYHVQPGRYRHFKGNEYEVLGMARHSETEEEMVVYRALYGERGLWVRPAAMWCEPVERDGKVQPRFVRIEE</sequence>
<dbReference type="InterPro" id="IPR023387">
    <property type="entry name" value="DUF1653-like_dom"/>
</dbReference>
<gene>
    <name evidence="2" type="ORF">CGS50_011025</name>
</gene>